<proteinExistence type="predicted"/>
<evidence type="ECO:0000313" key="2">
    <source>
        <dbReference type="Proteomes" id="UP000247233"/>
    </source>
</evidence>
<dbReference type="EMBL" id="MSFL01000013">
    <property type="protein sequence ID" value="PWY81770.1"/>
    <property type="molecule type" value="Genomic_DNA"/>
</dbReference>
<gene>
    <name evidence="1" type="ORF">BO70DRAFT_38493</name>
</gene>
<accession>A0A317WCA3</accession>
<dbReference type="RefSeq" id="XP_025399035.1">
    <property type="nucleotide sequence ID" value="XM_025545697.1"/>
</dbReference>
<comment type="caution">
    <text evidence="1">The sequence shown here is derived from an EMBL/GenBank/DDBJ whole genome shotgun (WGS) entry which is preliminary data.</text>
</comment>
<dbReference type="AlphaFoldDB" id="A0A317WCA3"/>
<organism evidence="1 2">
    <name type="scientific">Aspergillus heteromorphus CBS 117.55</name>
    <dbReference type="NCBI Taxonomy" id="1448321"/>
    <lineage>
        <taxon>Eukaryota</taxon>
        <taxon>Fungi</taxon>
        <taxon>Dikarya</taxon>
        <taxon>Ascomycota</taxon>
        <taxon>Pezizomycotina</taxon>
        <taxon>Eurotiomycetes</taxon>
        <taxon>Eurotiomycetidae</taxon>
        <taxon>Eurotiales</taxon>
        <taxon>Aspergillaceae</taxon>
        <taxon>Aspergillus</taxon>
        <taxon>Aspergillus subgen. Circumdati</taxon>
    </lineage>
</organism>
<dbReference type="VEuPathDB" id="FungiDB:BO70DRAFT_38493"/>
<reference evidence="1 2" key="1">
    <citation type="submission" date="2016-12" db="EMBL/GenBank/DDBJ databases">
        <title>The genomes of Aspergillus section Nigri reveals drivers in fungal speciation.</title>
        <authorList>
            <consortium name="DOE Joint Genome Institute"/>
            <person name="Vesth T.C."/>
            <person name="Nybo J."/>
            <person name="Theobald S."/>
            <person name="Brandl J."/>
            <person name="Frisvad J.C."/>
            <person name="Nielsen K.F."/>
            <person name="Lyhne E.K."/>
            <person name="Kogle M.E."/>
            <person name="Kuo A."/>
            <person name="Riley R."/>
            <person name="Clum A."/>
            <person name="Nolan M."/>
            <person name="Lipzen A."/>
            <person name="Salamov A."/>
            <person name="Henrissat B."/>
            <person name="Wiebenga A."/>
            <person name="De Vries R.P."/>
            <person name="Grigoriev I.V."/>
            <person name="Mortensen U.H."/>
            <person name="Andersen M.R."/>
            <person name="Baker S.E."/>
        </authorList>
    </citation>
    <scope>NUCLEOTIDE SEQUENCE [LARGE SCALE GENOMIC DNA]</scope>
    <source>
        <strain evidence="1 2">CBS 117.55</strain>
    </source>
</reference>
<dbReference type="Proteomes" id="UP000247233">
    <property type="component" value="Unassembled WGS sequence"/>
</dbReference>
<dbReference type="GeneID" id="37067934"/>
<protein>
    <submittedName>
        <fullName evidence="1">Uncharacterized protein</fullName>
    </submittedName>
</protein>
<name>A0A317WCA3_9EURO</name>
<sequence length="54" mass="6193">MIIVIYLFSGHSIIPGGLVVSITKDQAKFYSRRTRCSTLRDGFKMYTSSISYQR</sequence>
<keyword evidence="2" id="KW-1185">Reference proteome</keyword>
<evidence type="ECO:0000313" key="1">
    <source>
        <dbReference type="EMBL" id="PWY81770.1"/>
    </source>
</evidence>